<dbReference type="GO" id="GO:0005524">
    <property type="term" value="F:ATP binding"/>
    <property type="evidence" value="ECO:0007669"/>
    <property type="project" value="UniProtKB-KW"/>
</dbReference>
<dbReference type="GO" id="GO:0031297">
    <property type="term" value="P:replication fork processing"/>
    <property type="evidence" value="ECO:0007669"/>
    <property type="project" value="TreeGrafter"/>
</dbReference>
<keyword evidence="2" id="KW-0378">Hydrolase</keyword>
<evidence type="ECO:0000313" key="7">
    <source>
        <dbReference type="Proteomes" id="UP000290092"/>
    </source>
</evidence>
<comment type="caution">
    <text evidence="6">The sequence shown here is derived from an EMBL/GenBank/DDBJ whole genome shotgun (WGS) entry which is preliminary data.</text>
</comment>
<keyword evidence="1" id="KW-0547">Nucleotide-binding</keyword>
<dbReference type="RefSeq" id="WP_114843281.1">
    <property type="nucleotide sequence ID" value="NZ_CP031220.1"/>
</dbReference>
<dbReference type="Pfam" id="PF00580">
    <property type="entry name" value="UvrD-helicase"/>
    <property type="match status" value="1"/>
</dbReference>
<name>A0AAX2AJU9_9BACT</name>
<reference evidence="6 7" key="1">
    <citation type="submission" date="2017-09" db="EMBL/GenBank/DDBJ databases">
        <title>Genomics of the genus Arcobacter.</title>
        <authorList>
            <person name="Perez-Cataluna A."/>
            <person name="Figueras M.J."/>
            <person name="Salas-Masso N."/>
        </authorList>
    </citation>
    <scope>NUCLEOTIDE SEQUENCE [LARGE SCALE GENOMIC DNA]</scope>
    <source>
        <strain evidence="6 7">CECT 7386</strain>
    </source>
</reference>
<dbReference type="SUPFAM" id="SSF52540">
    <property type="entry name" value="P-loop containing nucleoside triphosphate hydrolases"/>
    <property type="match status" value="1"/>
</dbReference>
<dbReference type="InterPro" id="IPR000212">
    <property type="entry name" value="DNA_helicase_UvrD/REP"/>
</dbReference>
<evidence type="ECO:0000259" key="5">
    <source>
        <dbReference type="Pfam" id="PF00580"/>
    </source>
</evidence>
<evidence type="ECO:0000256" key="3">
    <source>
        <dbReference type="ARBA" id="ARBA00022806"/>
    </source>
</evidence>
<dbReference type="GO" id="GO:0043138">
    <property type="term" value="F:3'-5' DNA helicase activity"/>
    <property type="evidence" value="ECO:0007669"/>
    <property type="project" value="TreeGrafter"/>
</dbReference>
<dbReference type="PANTHER" id="PTHR11070:SF30">
    <property type="entry name" value="F-BOX DNA HELICASE 1"/>
    <property type="match status" value="1"/>
</dbReference>
<protein>
    <recommendedName>
        <fullName evidence="5">UvrD-like helicase ATP-binding domain-containing protein</fullName>
    </recommendedName>
</protein>
<dbReference type="GO" id="GO:0016787">
    <property type="term" value="F:hydrolase activity"/>
    <property type="evidence" value="ECO:0007669"/>
    <property type="project" value="UniProtKB-KW"/>
</dbReference>
<keyword evidence="7" id="KW-1185">Reference proteome</keyword>
<evidence type="ECO:0000256" key="1">
    <source>
        <dbReference type="ARBA" id="ARBA00022741"/>
    </source>
</evidence>
<dbReference type="PANTHER" id="PTHR11070">
    <property type="entry name" value="UVRD / RECB / PCRA DNA HELICASE FAMILY MEMBER"/>
    <property type="match status" value="1"/>
</dbReference>
<dbReference type="InterPro" id="IPR027417">
    <property type="entry name" value="P-loop_NTPase"/>
</dbReference>
<dbReference type="GO" id="GO:0003677">
    <property type="term" value="F:DNA binding"/>
    <property type="evidence" value="ECO:0007669"/>
    <property type="project" value="InterPro"/>
</dbReference>
<evidence type="ECO:0000256" key="2">
    <source>
        <dbReference type="ARBA" id="ARBA00022801"/>
    </source>
</evidence>
<dbReference type="Gene3D" id="3.40.50.300">
    <property type="entry name" value="P-loop containing nucleotide triphosphate hydrolases"/>
    <property type="match status" value="2"/>
</dbReference>
<organism evidence="6 7">
    <name type="scientific">Malaciobacter mytili LMG 24559</name>
    <dbReference type="NCBI Taxonomy" id="1032238"/>
    <lineage>
        <taxon>Bacteria</taxon>
        <taxon>Pseudomonadati</taxon>
        <taxon>Campylobacterota</taxon>
        <taxon>Epsilonproteobacteria</taxon>
        <taxon>Campylobacterales</taxon>
        <taxon>Arcobacteraceae</taxon>
        <taxon>Malaciobacter</taxon>
    </lineage>
</organism>
<proteinExistence type="predicted"/>
<keyword evidence="4" id="KW-0067">ATP-binding</keyword>
<dbReference type="AlphaFoldDB" id="A0AAX2AJU9"/>
<evidence type="ECO:0000256" key="4">
    <source>
        <dbReference type="ARBA" id="ARBA00022840"/>
    </source>
</evidence>
<keyword evidence="3" id="KW-0347">Helicase</keyword>
<evidence type="ECO:0000313" key="6">
    <source>
        <dbReference type="EMBL" id="RXK16440.1"/>
    </source>
</evidence>
<dbReference type="InterPro" id="IPR014016">
    <property type="entry name" value="UvrD-like_ATP-bd"/>
</dbReference>
<dbReference type="EMBL" id="NXID01000008">
    <property type="protein sequence ID" value="RXK16440.1"/>
    <property type="molecule type" value="Genomic_DNA"/>
</dbReference>
<accession>A0AAX2AJU9</accession>
<dbReference type="GO" id="GO:0000724">
    <property type="term" value="P:double-strand break repair via homologous recombination"/>
    <property type="evidence" value="ECO:0007669"/>
    <property type="project" value="TreeGrafter"/>
</dbReference>
<gene>
    <name evidence="6" type="ORF">CP985_03250</name>
</gene>
<dbReference type="Proteomes" id="UP000290092">
    <property type="component" value="Unassembled WGS sequence"/>
</dbReference>
<sequence length="511" mass="59561">MQIKIKEFQMIIPTQEQINIVHAIKNEERIKIRAFAGAAKTTTLELIANSYKSRKILYLTFNKANEQEAKKRFKDNSNVTVKTIDALAYANIAKYAKKIKIRNIVNYKEIDIAKLYNISFLEAKEVFTIFNNYCNSDKHYIDIDQSKEDYEYSELAQRLYDEMETGVIEPSFAMIKKHFETMLKDDTIGYLDFDILMLDEGQDINPVQISIFNNIPAKRRILVGDDHQQIYSFNNSINAMKRVKGTLFHLTETFRYNKEIAAIANKILQRFKAEENKIVSNIEVIENPEIKTEAYISRTNAELIKKIAELISEENYNFNTLKDPDIIFTFAIELFYFLAKENHLIKKNKKFFSSFNSTSELETYINEIEDNELSTIIKIVKEYGAKIISFYEITKENYDKGQNGLILTNAHICKGFEFDKVIIADDFADFAYIIAKAGYESYQDYIVNINKVPSFYTDEINLFYVAVTRAKQICDLSDSTTYLQVSCDLDVLNFRIKKEYDALQRKRKGLF</sequence>
<feature type="domain" description="UvrD-like helicase ATP-binding" evidence="5">
    <location>
        <begin position="16"/>
        <end position="236"/>
    </location>
</feature>